<feature type="signal peptide" evidence="2">
    <location>
        <begin position="1"/>
        <end position="26"/>
    </location>
</feature>
<feature type="compositionally biased region" description="Polar residues" evidence="1">
    <location>
        <begin position="47"/>
        <end position="58"/>
    </location>
</feature>
<evidence type="ECO:0008006" key="5">
    <source>
        <dbReference type="Google" id="ProtNLM"/>
    </source>
</evidence>
<feature type="region of interest" description="Disordered" evidence="1">
    <location>
        <begin position="43"/>
        <end position="63"/>
    </location>
</feature>
<evidence type="ECO:0000313" key="4">
    <source>
        <dbReference type="Proteomes" id="UP001500058"/>
    </source>
</evidence>
<sequence>MRIRATVAAVTGALALSALSVPAAQAGDSDRPERADVAEIAQAARDAQQTGSPETTGKSRVASAEDDVPYAIDVTFSKVKVNNGKPIVAGTKNQVTVPLSFTLTHGADVDIHAEDFFADVAIYRGASYAEAENVLEGDYWPTCTSVSDTVANCKGTIDVYPYEQLFNEDAATWKAVGYAIDFNGQNPEEPLDLSRVGYTDQDSGLATTKLQRYSKLTVNASPEPVAKGKTITITGKLTRANWDTSTYKGYTKQPVKLQFRKKGTDTYTTLKTVYTDSTGSLKTTRTASVDGYWRWNFAGTSTTPAVKATGDYVDVK</sequence>
<keyword evidence="4" id="KW-1185">Reference proteome</keyword>
<organism evidence="3 4">
    <name type="scientific">Streptomyces glaucosporus</name>
    <dbReference type="NCBI Taxonomy" id="284044"/>
    <lineage>
        <taxon>Bacteria</taxon>
        <taxon>Bacillati</taxon>
        <taxon>Actinomycetota</taxon>
        <taxon>Actinomycetes</taxon>
        <taxon>Kitasatosporales</taxon>
        <taxon>Streptomycetaceae</taxon>
        <taxon>Streptomyces</taxon>
    </lineage>
</organism>
<gene>
    <name evidence="3" type="ORF">GCM10010420_43070</name>
</gene>
<comment type="caution">
    <text evidence="3">The sequence shown here is derived from an EMBL/GenBank/DDBJ whole genome shotgun (WGS) entry which is preliminary data.</text>
</comment>
<feature type="chain" id="PRO_5047204540" description="Lipoprotein" evidence="2">
    <location>
        <begin position="27"/>
        <end position="316"/>
    </location>
</feature>
<evidence type="ECO:0000256" key="1">
    <source>
        <dbReference type="SAM" id="MobiDB-lite"/>
    </source>
</evidence>
<dbReference type="EMBL" id="BAAATJ010000023">
    <property type="protein sequence ID" value="GAA2409832.1"/>
    <property type="molecule type" value="Genomic_DNA"/>
</dbReference>
<proteinExistence type="predicted"/>
<evidence type="ECO:0000313" key="3">
    <source>
        <dbReference type="EMBL" id="GAA2409832.1"/>
    </source>
</evidence>
<dbReference type="Proteomes" id="UP001500058">
    <property type="component" value="Unassembled WGS sequence"/>
</dbReference>
<accession>A0ABN3IQS2</accession>
<dbReference type="RefSeq" id="WP_344632741.1">
    <property type="nucleotide sequence ID" value="NZ_BAAATJ010000023.1"/>
</dbReference>
<protein>
    <recommendedName>
        <fullName evidence="5">Lipoprotein</fullName>
    </recommendedName>
</protein>
<evidence type="ECO:0000256" key="2">
    <source>
        <dbReference type="SAM" id="SignalP"/>
    </source>
</evidence>
<reference evidence="3 4" key="1">
    <citation type="journal article" date="2019" name="Int. J. Syst. Evol. Microbiol.">
        <title>The Global Catalogue of Microorganisms (GCM) 10K type strain sequencing project: providing services to taxonomists for standard genome sequencing and annotation.</title>
        <authorList>
            <consortium name="The Broad Institute Genomics Platform"/>
            <consortium name="The Broad Institute Genome Sequencing Center for Infectious Disease"/>
            <person name="Wu L."/>
            <person name="Ma J."/>
        </authorList>
    </citation>
    <scope>NUCLEOTIDE SEQUENCE [LARGE SCALE GENOMIC DNA]</scope>
    <source>
        <strain evidence="3 4">JCM 6921</strain>
    </source>
</reference>
<name>A0ABN3IQS2_9ACTN</name>
<keyword evidence="2" id="KW-0732">Signal</keyword>